<dbReference type="SUPFAM" id="SSF51726">
    <property type="entry name" value="UROD/MetE-like"/>
    <property type="match status" value="2"/>
</dbReference>
<dbReference type="Pfam" id="PF08267">
    <property type="entry name" value="Meth_synt_1"/>
    <property type="match status" value="1"/>
</dbReference>
<dbReference type="NCBIfam" id="TIGR01371">
    <property type="entry name" value="met_syn_B12ind"/>
    <property type="match status" value="1"/>
</dbReference>
<proteinExistence type="inferred from homology"/>
<keyword evidence="7 10" id="KW-0479">Metal-binding</keyword>
<accession>A0ABR8UDA5</accession>
<feature type="binding site" evidence="10">
    <location>
        <begin position="436"/>
        <end position="438"/>
    </location>
    <ligand>
        <name>L-methionine</name>
        <dbReference type="ChEBI" id="CHEBI:57844"/>
    </ligand>
</feature>
<comment type="catalytic activity">
    <reaction evidence="10">
        <text>5-methyltetrahydropteroyltri-L-glutamate + L-homocysteine = tetrahydropteroyltri-L-glutamate + L-methionine</text>
        <dbReference type="Rhea" id="RHEA:21196"/>
        <dbReference type="ChEBI" id="CHEBI:57844"/>
        <dbReference type="ChEBI" id="CHEBI:58140"/>
        <dbReference type="ChEBI" id="CHEBI:58199"/>
        <dbReference type="ChEBI" id="CHEBI:58207"/>
        <dbReference type="EC" id="2.1.1.14"/>
    </reaction>
</comment>
<evidence type="ECO:0000313" key="14">
    <source>
        <dbReference type="Proteomes" id="UP000626786"/>
    </source>
</evidence>
<feature type="domain" description="Cobalamin-independent methionine synthase MetE N-terminal" evidence="12">
    <location>
        <begin position="5"/>
        <end position="312"/>
    </location>
</feature>
<dbReference type="PIRSF" id="PIRSF000382">
    <property type="entry name" value="MeTrfase_B12_ind"/>
    <property type="match status" value="1"/>
</dbReference>
<feature type="binding site" evidence="10">
    <location>
        <position position="648"/>
    </location>
    <ligand>
        <name>Zn(2+)</name>
        <dbReference type="ChEBI" id="CHEBI:29105"/>
        <note>catalytic</note>
    </ligand>
</feature>
<dbReference type="EMBL" id="JACSQN010000019">
    <property type="protein sequence ID" value="MBD7985991.1"/>
    <property type="molecule type" value="Genomic_DNA"/>
</dbReference>
<feature type="active site" description="Proton donor" evidence="10">
    <location>
        <position position="699"/>
    </location>
</feature>
<sequence>MTAISSTIGYPYIGENREWKRALEAFWAGKTEEDELLKVTKEIRLSRIQKQKDAGIDLIPVGDFTLYDRMLDTAVMFGMIPKRYNWNGEHVSLSTYFSMARGNKETVACEMTKWFDTNYHYIVPEYEGHNLQLTANKPLQDYREAKEELDVKGKPVLIGPYTFIKLSKGYEHTDIPAFILQLLPLYEKVLLELQEEGVEWVQLEEPVLSTSISKEEMKIVEQIYAQLRKAVPELKIFLQTYFDSVDWYEETVSLPVDGIGLDFVHGLDKNVENLKTHGFPSDKILGAGVIDGRNIWRSNLQEKVNLLNDINGNLKTDAIWIQPSCSLQHVPVTLASEQKLDTTIKAALAFADEKLVEVSTLMKAINGGVETITDAIEKSVRACENLAQLPARNRTDVLDAVQSIANSDAKRTSAFTERRLKQEEAFNLPILPTTTIGSFPQTPEVRATRTKWRKKEITDKQYSDFIHEEIKQWVAIQEEIGLDVFVHGEFERTDMVEYFGEKLAGYVFTEKAWVVSYGSRCVKPPVIYGDIAFVEPMTVDESVYAQSLTDKPMKGMLTGPVTMLNWSFVRDDIPLKDVTYQIALALRKEIEALEAAGIHMIQVDEPALREGLPLKKEEWNEYLDWAVNAFRISTATVKDTTQIHTHMCYCDFNHFIDAISALDADVISIETSRSHGELVHAFNTFHYDKGIGLGVYDIHSPRVPEVNEMVEIIEKGLEVLDVKQFWINPDCGLKTRKHEETIAALKNMFTATKQVREQLGALSQN</sequence>
<evidence type="ECO:0000256" key="4">
    <source>
        <dbReference type="ARBA" id="ARBA00022603"/>
    </source>
</evidence>
<feature type="binding site" evidence="10">
    <location>
        <position position="646"/>
    </location>
    <ligand>
        <name>Zn(2+)</name>
        <dbReference type="ChEBI" id="CHEBI:29105"/>
        <note>catalytic</note>
    </ligand>
</feature>
<feature type="binding site" evidence="10">
    <location>
        <position position="610"/>
    </location>
    <ligand>
        <name>5-methyltetrahydropteroyltri-L-glutamate</name>
        <dbReference type="ChEBI" id="CHEBI:58207"/>
    </ligand>
</feature>
<evidence type="ECO:0000256" key="5">
    <source>
        <dbReference type="ARBA" id="ARBA00022605"/>
    </source>
</evidence>
<keyword evidence="5 10" id="KW-0028">Amino-acid biosynthesis</keyword>
<dbReference type="RefSeq" id="WP_191695819.1">
    <property type="nucleotide sequence ID" value="NZ_JACSQN010000019.1"/>
</dbReference>
<evidence type="ECO:0000256" key="9">
    <source>
        <dbReference type="ARBA" id="ARBA00023167"/>
    </source>
</evidence>
<feature type="binding site" evidence="10">
    <location>
        <begin position="436"/>
        <end position="438"/>
    </location>
    <ligand>
        <name>L-homocysteine</name>
        <dbReference type="ChEBI" id="CHEBI:58199"/>
    </ligand>
</feature>
<dbReference type="HAMAP" id="MF_00172">
    <property type="entry name" value="Meth_synth"/>
    <property type="match status" value="1"/>
</dbReference>
<dbReference type="GO" id="GO:0003871">
    <property type="term" value="F:5-methyltetrahydropteroyltriglutamate-homocysteine S-methyltransferase activity"/>
    <property type="evidence" value="ECO:0007669"/>
    <property type="project" value="UniProtKB-EC"/>
</dbReference>
<evidence type="ECO:0000256" key="7">
    <source>
        <dbReference type="ARBA" id="ARBA00022723"/>
    </source>
</evidence>
<evidence type="ECO:0000259" key="11">
    <source>
        <dbReference type="Pfam" id="PF01717"/>
    </source>
</evidence>
<dbReference type="Gene3D" id="3.20.20.210">
    <property type="match status" value="2"/>
</dbReference>
<feature type="binding site" evidence="10">
    <location>
        <position position="566"/>
    </location>
    <ligand>
        <name>5-methyltetrahydropteroyltri-L-glutamate</name>
        <dbReference type="ChEBI" id="CHEBI:58207"/>
    </ligand>
</feature>
<dbReference type="Pfam" id="PF01717">
    <property type="entry name" value="Meth_synt_2"/>
    <property type="match status" value="1"/>
</dbReference>
<dbReference type="CDD" id="cd03311">
    <property type="entry name" value="CIMS_C_terminal_like"/>
    <property type="match status" value="1"/>
</dbReference>
<dbReference type="EC" id="2.1.1.14" evidence="10"/>
<keyword evidence="9 10" id="KW-0486">Methionine biosynthesis</keyword>
<keyword evidence="8 10" id="KW-0862">Zinc</keyword>
<feature type="binding site" evidence="10">
    <location>
        <begin position="520"/>
        <end position="521"/>
    </location>
    <ligand>
        <name>5-methyltetrahydropteroyltri-L-glutamate</name>
        <dbReference type="ChEBI" id="CHEBI:58207"/>
    </ligand>
</feature>
<evidence type="ECO:0000256" key="10">
    <source>
        <dbReference type="HAMAP-Rule" id="MF_00172"/>
    </source>
</evidence>
<evidence type="ECO:0000256" key="1">
    <source>
        <dbReference type="ARBA" id="ARBA00002777"/>
    </source>
</evidence>
<dbReference type="InterPro" id="IPR006276">
    <property type="entry name" value="Cobalamin-indep_Met_synthase"/>
</dbReference>
<dbReference type="GO" id="GO:0032259">
    <property type="term" value="P:methylation"/>
    <property type="evidence" value="ECO:0007669"/>
    <property type="project" value="UniProtKB-KW"/>
</dbReference>
<dbReference type="CDD" id="cd03312">
    <property type="entry name" value="CIMS_N_terminal_like"/>
    <property type="match status" value="1"/>
</dbReference>
<feature type="binding site" evidence="10">
    <location>
        <position position="604"/>
    </location>
    <ligand>
        <name>L-methionine</name>
        <dbReference type="ChEBI" id="CHEBI:57844"/>
    </ligand>
</feature>
<feature type="binding site" evidence="10">
    <location>
        <position position="604"/>
    </location>
    <ligand>
        <name>L-homocysteine</name>
        <dbReference type="ChEBI" id="CHEBI:58199"/>
    </ligand>
</feature>
<evidence type="ECO:0000259" key="12">
    <source>
        <dbReference type="Pfam" id="PF08267"/>
    </source>
</evidence>
<dbReference type="PANTHER" id="PTHR30519">
    <property type="entry name" value="5-METHYLTETRAHYDROPTEROYLTRIGLUTAMATE--HOMOCYSTEINE METHYLTRANSFERASE"/>
    <property type="match status" value="1"/>
</dbReference>
<dbReference type="InterPro" id="IPR013215">
    <property type="entry name" value="Cbl-indep_Met_Synth_N"/>
</dbReference>
<feature type="binding site" evidence="10">
    <location>
        <position position="489"/>
    </location>
    <ligand>
        <name>L-homocysteine</name>
        <dbReference type="ChEBI" id="CHEBI:58199"/>
    </ligand>
</feature>
<feature type="domain" description="Cobalamin-independent methionine synthase MetE C-terminal/archaeal" evidence="11">
    <location>
        <begin position="431"/>
        <end position="753"/>
    </location>
</feature>
<evidence type="ECO:0000256" key="2">
    <source>
        <dbReference type="ARBA" id="ARBA00004681"/>
    </source>
</evidence>
<organism evidence="13 14">
    <name type="scientific">Sporosarcina quadrami</name>
    <dbReference type="NCBI Taxonomy" id="2762234"/>
    <lineage>
        <taxon>Bacteria</taxon>
        <taxon>Bacillati</taxon>
        <taxon>Bacillota</taxon>
        <taxon>Bacilli</taxon>
        <taxon>Bacillales</taxon>
        <taxon>Caryophanaceae</taxon>
        <taxon>Sporosarcina</taxon>
    </lineage>
</organism>
<evidence type="ECO:0000256" key="8">
    <source>
        <dbReference type="ARBA" id="ARBA00022833"/>
    </source>
</evidence>
<feature type="binding site" evidence="10">
    <location>
        <begin position="17"/>
        <end position="20"/>
    </location>
    <ligand>
        <name>5-methyltetrahydropteroyltri-L-glutamate</name>
        <dbReference type="ChEBI" id="CHEBI:58207"/>
    </ligand>
</feature>
<comment type="caution">
    <text evidence="13">The sequence shown here is derived from an EMBL/GenBank/DDBJ whole genome shotgun (WGS) entry which is preliminary data.</text>
</comment>
<evidence type="ECO:0000256" key="6">
    <source>
        <dbReference type="ARBA" id="ARBA00022679"/>
    </source>
</evidence>
<evidence type="ECO:0000256" key="3">
    <source>
        <dbReference type="ARBA" id="ARBA00009553"/>
    </source>
</evidence>
<dbReference type="Proteomes" id="UP000626786">
    <property type="component" value="Unassembled WGS sequence"/>
</dbReference>
<dbReference type="InterPro" id="IPR038071">
    <property type="entry name" value="UROD/MetE-like_sf"/>
</dbReference>
<feature type="binding site" evidence="10">
    <location>
        <position position="731"/>
    </location>
    <ligand>
        <name>Zn(2+)</name>
        <dbReference type="ChEBI" id="CHEBI:29105"/>
        <note>catalytic</note>
    </ligand>
</feature>
<dbReference type="NCBIfam" id="NF003556">
    <property type="entry name" value="PRK05222.1"/>
    <property type="match status" value="1"/>
</dbReference>
<feature type="binding site" evidence="10">
    <location>
        <position position="113"/>
    </location>
    <ligand>
        <name>5-methyltetrahydropteroyltri-L-glutamate</name>
        <dbReference type="ChEBI" id="CHEBI:58207"/>
    </ligand>
</feature>
<feature type="binding site" evidence="10">
    <location>
        <position position="489"/>
    </location>
    <ligand>
        <name>L-methionine</name>
        <dbReference type="ChEBI" id="CHEBI:57844"/>
    </ligand>
</feature>
<keyword evidence="4 10" id="KW-0489">Methyltransferase</keyword>
<comment type="pathway">
    <text evidence="2 10">Amino-acid biosynthesis; L-methionine biosynthesis via de novo pathway; L-methionine from L-homocysteine (MetE route): step 1/1.</text>
</comment>
<comment type="function">
    <text evidence="1 10">Catalyzes the transfer of a methyl group from 5-methyltetrahydrofolate to homocysteine resulting in methionine formation.</text>
</comment>
<evidence type="ECO:0000313" key="13">
    <source>
        <dbReference type="EMBL" id="MBD7985991.1"/>
    </source>
</evidence>
<keyword evidence="14" id="KW-1185">Reference proteome</keyword>
<comment type="cofactor">
    <cofactor evidence="10">
        <name>Zn(2+)</name>
        <dbReference type="ChEBI" id="CHEBI:29105"/>
    </cofactor>
    <text evidence="10">Binds 1 zinc ion per subunit.</text>
</comment>
<name>A0ABR8UDA5_9BACL</name>
<keyword evidence="10" id="KW-0677">Repeat</keyword>
<feature type="binding site" evidence="10">
    <location>
        <position position="670"/>
    </location>
    <ligand>
        <name>Zn(2+)</name>
        <dbReference type="ChEBI" id="CHEBI:29105"/>
        <note>catalytic</note>
    </ligand>
</feature>
<comment type="similarity">
    <text evidence="3 10">Belongs to the vitamin-B12 independent methionine synthase family.</text>
</comment>
<dbReference type="InterPro" id="IPR002629">
    <property type="entry name" value="Met_Synth_C/arc"/>
</dbReference>
<keyword evidence="6 10" id="KW-0808">Transferase</keyword>
<protein>
    <recommendedName>
        <fullName evidence="10">5-methyltetrahydropteroyltriglutamate--homocysteine methyltransferase</fullName>
        <ecNumber evidence="10">2.1.1.14</ecNumber>
    </recommendedName>
    <alternativeName>
        <fullName evidence="10">Cobalamin-independent methionine synthase</fullName>
    </alternativeName>
    <alternativeName>
        <fullName evidence="10">Methionine synthase, vitamin-B12 independent isozyme</fullName>
    </alternativeName>
</protein>
<gene>
    <name evidence="10 13" type="primary">metE</name>
    <name evidence="13" type="ORF">H9649_15575</name>
</gene>
<reference evidence="13 14" key="1">
    <citation type="submission" date="2020-08" db="EMBL/GenBank/DDBJ databases">
        <title>A Genomic Blueprint of the Chicken Gut Microbiome.</title>
        <authorList>
            <person name="Gilroy R."/>
            <person name="Ravi A."/>
            <person name="Getino M."/>
            <person name="Pursley I."/>
            <person name="Horton D.L."/>
            <person name="Alikhan N.-F."/>
            <person name="Baker D."/>
            <person name="Gharbi K."/>
            <person name="Hall N."/>
            <person name="Watson M."/>
            <person name="Adriaenssens E.M."/>
            <person name="Foster-Nyarko E."/>
            <person name="Jarju S."/>
            <person name="Secka A."/>
            <person name="Antonio M."/>
            <person name="Oren A."/>
            <person name="Chaudhuri R."/>
            <person name="La Ragione R.M."/>
            <person name="Hildebrand F."/>
            <person name="Pallen M.J."/>
        </authorList>
    </citation>
    <scope>NUCLEOTIDE SEQUENCE [LARGE SCALE GENOMIC DNA]</scope>
    <source>
        <strain evidence="13 14">Sa2YVA2</strain>
    </source>
</reference>